<feature type="region of interest" description="Disordered" evidence="1">
    <location>
        <begin position="437"/>
        <end position="463"/>
    </location>
</feature>
<organism evidence="3 4">
    <name type="scientific">Panicum miliaceum</name>
    <name type="common">Proso millet</name>
    <name type="synonym">Broomcorn millet</name>
    <dbReference type="NCBI Taxonomy" id="4540"/>
    <lineage>
        <taxon>Eukaryota</taxon>
        <taxon>Viridiplantae</taxon>
        <taxon>Streptophyta</taxon>
        <taxon>Embryophyta</taxon>
        <taxon>Tracheophyta</taxon>
        <taxon>Spermatophyta</taxon>
        <taxon>Magnoliopsida</taxon>
        <taxon>Liliopsida</taxon>
        <taxon>Poales</taxon>
        <taxon>Poaceae</taxon>
        <taxon>PACMAD clade</taxon>
        <taxon>Panicoideae</taxon>
        <taxon>Panicodae</taxon>
        <taxon>Paniceae</taxon>
        <taxon>Panicinae</taxon>
        <taxon>Panicum</taxon>
        <taxon>Panicum sect. Panicum</taxon>
    </lineage>
</organism>
<sequence>MGDEKPTHPSLRPPPAHGYPPHDAAPPASWVLLDLDAYVADRENATSAWGTMSNGKAIRVTFCTAGPPLVSYICVWSPDAEIAMEPTVEAAESDLIFLSVFLRGRRNQGEYFVYKAAGSKGPSLRRVQDPEPCWPERYNFTLLAHRDTGCPQADGDNDDHYYIAALNQFRRSGPGDFKLWLFNSMDGKWSTTPVSSRSEGLLSFVDPWRGIIVCDVLGRKPARYLQLPPPLIRHDKFRDEPLLDRDIAFVEGRLTVVALTSPVVQQGSSISNPRSRQISSWSRAVSDQWEEDWRMDYVIQSPNISVDTTGSVDHLLLNLQDCNGRTRQPSMGKLYIDHPTLSLSDSRIVYIMGQVNVRDKKALVLAIDMSISKLQGVAMFDAERMIGFTYTQPRISKYFNAAPGVNIRPGEFPMRYPCKLQDRVTVMYDAVYTPMQSGGVQDGQDTGASKGAEDEDDNAMDLD</sequence>
<dbReference type="Pfam" id="PF07762">
    <property type="entry name" value="DUF1618"/>
    <property type="match status" value="1"/>
</dbReference>
<gene>
    <name evidence="3" type="ORF">C2845_PM16G11420</name>
</gene>
<evidence type="ECO:0000256" key="1">
    <source>
        <dbReference type="SAM" id="MobiDB-lite"/>
    </source>
</evidence>
<dbReference type="InterPro" id="IPR011676">
    <property type="entry name" value="DUF1618"/>
</dbReference>
<dbReference type="AlphaFoldDB" id="A0A3L6PUK1"/>
<evidence type="ECO:0000313" key="4">
    <source>
        <dbReference type="Proteomes" id="UP000275267"/>
    </source>
</evidence>
<evidence type="ECO:0000313" key="3">
    <source>
        <dbReference type="EMBL" id="RLM64964.1"/>
    </source>
</evidence>
<keyword evidence="4" id="KW-1185">Reference proteome</keyword>
<dbReference type="Proteomes" id="UP000275267">
    <property type="component" value="Unassembled WGS sequence"/>
</dbReference>
<name>A0A3L6PUK1_PANMI</name>
<evidence type="ECO:0000259" key="2">
    <source>
        <dbReference type="Pfam" id="PF07762"/>
    </source>
</evidence>
<accession>A0A3L6PUK1</accession>
<reference evidence="4" key="1">
    <citation type="journal article" date="2019" name="Nat. Commun.">
        <title>The genome of broomcorn millet.</title>
        <authorList>
            <person name="Zou C."/>
            <person name="Miki D."/>
            <person name="Li D."/>
            <person name="Tang Q."/>
            <person name="Xiao L."/>
            <person name="Rajput S."/>
            <person name="Deng P."/>
            <person name="Jia W."/>
            <person name="Huang R."/>
            <person name="Zhang M."/>
            <person name="Sun Y."/>
            <person name="Hu J."/>
            <person name="Fu X."/>
            <person name="Schnable P.S."/>
            <person name="Li F."/>
            <person name="Zhang H."/>
            <person name="Feng B."/>
            <person name="Zhu X."/>
            <person name="Liu R."/>
            <person name="Schnable J.C."/>
            <person name="Zhu J.-K."/>
            <person name="Zhang H."/>
        </authorList>
    </citation>
    <scope>NUCLEOTIDE SEQUENCE [LARGE SCALE GENOMIC DNA]</scope>
</reference>
<dbReference type="PANTHER" id="PTHR33074">
    <property type="entry name" value="EXPRESSED PROTEIN-RELATED"/>
    <property type="match status" value="1"/>
</dbReference>
<comment type="caution">
    <text evidence="3">The sequence shown here is derived from an EMBL/GenBank/DDBJ whole genome shotgun (WGS) entry which is preliminary data.</text>
</comment>
<dbReference type="EMBL" id="PQIB02000015">
    <property type="protein sequence ID" value="RLM64964.1"/>
    <property type="molecule type" value="Genomic_DNA"/>
</dbReference>
<proteinExistence type="predicted"/>
<dbReference type="OrthoDB" id="689523at2759"/>
<feature type="compositionally biased region" description="Polar residues" evidence="1">
    <location>
        <begin position="437"/>
        <end position="447"/>
    </location>
</feature>
<feature type="region of interest" description="Disordered" evidence="1">
    <location>
        <begin position="1"/>
        <end position="20"/>
    </location>
</feature>
<feature type="compositionally biased region" description="Acidic residues" evidence="1">
    <location>
        <begin position="453"/>
        <end position="463"/>
    </location>
</feature>
<dbReference type="PANTHER" id="PTHR33074:SF68">
    <property type="entry name" value="OS09G0557100 PROTEIN"/>
    <property type="match status" value="1"/>
</dbReference>
<feature type="domain" description="DUF1618" evidence="2">
    <location>
        <begin position="205"/>
        <end position="350"/>
    </location>
</feature>
<protein>
    <recommendedName>
        <fullName evidence="2">DUF1618 domain-containing protein</fullName>
    </recommendedName>
</protein>